<feature type="transmembrane region" description="Helical" evidence="7">
    <location>
        <begin position="309"/>
        <end position="329"/>
    </location>
</feature>
<reference evidence="8" key="1">
    <citation type="submission" date="2020-07" db="EMBL/GenBank/DDBJ databases">
        <title>Koleobacter methoxysyntrophicus gen. nov., sp. nov., a novel anaerobic bacterium isolated from deep subsurface oil field and proposal of Koleobacterales ord. nov. in the phylum Firmicutes.</title>
        <authorList>
            <person name="Sakamoto S."/>
            <person name="Tamaki H."/>
        </authorList>
    </citation>
    <scope>NUCLEOTIDE SEQUENCE</scope>
    <source>
        <strain evidence="8">NRmbB1</strain>
    </source>
</reference>
<keyword evidence="9" id="KW-1185">Reference proteome</keyword>
<sequence>MNVKKYLNGVLVVGITTISSFFIQEISFIERLNFSSLIIAILLGALIKNTIGINESMKPGIKLCAKKVLRLAIIFLGFKLSISQITKIGPKAIILIFIVCTSTMIFTKYLGKKFKIPEKRSILIGSGISICGASAVAAVNAVTKSDKKDAAFAIGIVTVFGTIFMFIYPIIFKILDMSTSFYTLWTGSSIHEVAQVVAAGFAVSNDAGTYATLVKLTRVLYIIPVTIYLSIKYMKESNSEKFSLKNVSVPWFVFMFLAVVIINSFISIPSNVLTGLIDLDNYLMTAAMAGLGLELSISDMKKVGIKPLYLGTIASLFISILSAVVIKLMGLA</sequence>
<feature type="transmembrane region" description="Helical" evidence="7">
    <location>
        <begin position="210"/>
        <end position="231"/>
    </location>
</feature>
<dbReference type="PANTHER" id="PTHR30106:SF2">
    <property type="entry name" value="UPF0324 INNER MEMBRANE PROTEIN YEIH"/>
    <property type="match status" value="1"/>
</dbReference>
<evidence type="ECO:0000256" key="5">
    <source>
        <dbReference type="ARBA" id="ARBA00022989"/>
    </source>
</evidence>
<name>A0A8A0RJL5_9FIRM</name>
<dbReference type="InterPro" id="IPR018383">
    <property type="entry name" value="UPF0324_pro"/>
</dbReference>
<feature type="transmembrane region" description="Helical" evidence="7">
    <location>
        <begin position="122"/>
        <end position="139"/>
    </location>
</feature>
<evidence type="ECO:0000256" key="4">
    <source>
        <dbReference type="ARBA" id="ARBA00022692"/>
    </source>
</evidence>
<feature type="transmembrane region" description="Helical" evidence="7">
    <location>
        <begin position="29"/>
        <end position="47"/>
    </location>
</feature>
<evidence type="ECO:0008006" key="10">
    <source>
        <dbReference type="Google" id="ProtNLM"/>
    </source>
</evidence>
<comment type="subcellular location">
    <subcellularLocation>
        <location evidence="1">Cell membrane</location>
        <topology evidence="1">Multi-pass membrane protein</topology>
    </subcellularLocation>
</comment>
<dbReference type="EMBL" id="CP059066">
    <property type="protein sequence ID" value="QSQ07717.1"/>
    <property type="molecule type" value="Genomic_DNA"/>
</dbReference>
<dbReference type="PANTHER" id="PTHR30106">
    <property type="entry name" value="INNER MEMBRANE PROTEIN YEIH-RELATED"/>
    <property type="match status" value="1"/>
</dbReference>
<accession>A0A8A0RJL5</accession>
<dbReference type="GO" id="GO:0005886">
    <property type="term" value="C:plasma membrane"/>
    <property type="evidence" value="ECO:0007669"/>
    <property type="project" value="UniProtKB-SubCell"/>
</dbReference>
<organism evidence="8 9">
    <name type="scientific">Koleobacter methoxysyntrophicus</name>
    <dbReference type="NCBI Taxonomy" id="2751313"/>
    <lineage>
        <taxon>Bacteria</taxon>
        <taxon>Bacillati</taxon>
        <taxon>Bacillota</taxon>
        <taxon>Clostridia</taxon>
        <taxon>Koleobacterales</taxon>
        <taxon>Koleobacteraceae</taxon>
        <taxon>Koleobacter</taxon>
    </lineage>
</organism>
<evidence type="ECO:0000313" key="8">
    <source>
        <dbReference type="EMBL" id="QSQ07717.1"/>
    </source>
</evidence>
<dbReference type="KEGG" id="kme:H0A61_00033"/>
<dbReference type="RefSeq" id="WP_206707974.1">
    <property type="nucleotide sequence ID" value="NZ_CP059066.1"/>
</dbReference>
<keyword evidence="5 7" id="KW-1133">Transmembrane helix</keyword>
<protein>
    <recommendedName>
        <fullName evidence="10">Sulfate exporter family transporter</fullName>
    </recommendedName>
</protein>
<evidence type="ECO:0000313" key="9">
    <source>
        <dbReference type="Proteomes" id="UP000662904"/>
    </source>
</evidence>
<feature type="transmembrane region" description="Helical" evidence="7">
    <location>
        <begin position="151"/>
        <end position="172"/>
    </location>
</feature>
<evidence type="ECO:0000256" key="3">
    <source>
        <dbReference type="ARBA" id="ARBA00022475"/>
    </source>
</evidence>
<comment type="similarity">
    <text evidence="2">Belongs to the UPF0324 family.</text>
</comment>
<evidence type="ECO:0000256" key="1">
    <source>
        <dbReference type="ARBA" id="ARBA00004651"/>
    </source>
</evidence>
<feature type="transmembrane region" description="Helical" evidence="7">
    <location>
        <begin position="251"/>
        <end position="269"/>
    </location>
</feature>
<evidence type="ECO:0000256" key="7">
    <source>
        <dbReference type="SAM" id="Phobius"/>
    </source>
</evidence>
<evidence type="ECO:0000256" key="2">
    <source>
        <dbReference type="ARBA" id="ARBA00007977"/>
    </source>
</evidence>
<keyword evidence="3" id="KW-1003">Cell membrane</keyword>
<evidence type="ECO:0000256" key="6">
    <source>
        <dbReference type="ARBA" id="ARBA00023136"/>
    </source>
</evidence>
<dbReference type="Pfam" id="PF03601">
    <property type="entry name" value="Cons_hypoth698"/>
    <property type="match status" value="1"/>
</dbReference>
<keyword evidence="4 7" id="KW-0812">Transmembrane</keyword>
<keyword evidence="6 7" id="KW-0472">Membrane</keyword>
<gene>
    <name evidence="8" type="ORF">H0A61_00033</name>
</gene>
<feature type="transmembrane region" description="Helical" evidence="7">
    <location>
        <begin position="92"/>
        <end position="110"/>
    </location>
</feature>
<dbReference type="AlphaFoldDB" id="A0A8A0RJL5"/>
<dbReference type="Proteomes" id="UP000662904">
    <property type="component" value="Chromosome"/>
</dbReference>
<feature type="transmembrane region" description="Helical" evidence="7">
    <location>
        <begin position="7"/>
        <end position="23"/>
    </location>
</feature>
<proteinExistence type="inferred from homology"/>